<feature type="binding site" evidence="7">
    <location>
        <position position="303"/>
    </location>
    <ligand>
        <name>substrate</name>
    </ligand>
</feature>
<dbReference type="GO" id="GO:0004151">
    <property type="term" value="F:dihydroorotase activity"/>
    <property type="evidence" value="ECO:0007669"/>
    <property type="project" value="UniProtKB-UniRule"/>
</dbReference>
<dbReference type="InterPro" id="IPR032466">
    <property type="entry name" value="Metal_Hydrolase"/>
</dbReference>
<evidence type="ECO:0000256" key="7">
    <source>
        <dbReference type="HAMAP-Rule" id="MF_00220"/>
    </source>
</evidence>
<dbReference type="GO" id="GO:0005737">
    <property type="term" value="C:cytoplasm"/>
    <property type="evidence" value="ECO:0007669"/>
    <property type="project" value="TreeGrafter"/>
</dbReference>
<keyword evidence="5 7" id="KW-0862">Zinc</keyword>
<keyword evidence="4 7" id="KW-0378">Hydrolase</keyword>
<feature type="binding site" evidence="7">
    <location>
        <position position="146"/>
    </location>
    <ligand>
        <name>Zn(2+)</name>
        <dbReference type="ChEBI" id="CHEBI:29105"/>
        <label>2</label>
    </ligand>
</feature>
<comment type="caution">
    <text evidence="9">The sequence shown here is derived from an EMBL/GenBank/DDBJ whole genome shotgun (WGS) entry which is preliminary data.</text>
</comment>
<feature type="binding site" evidence="7">
    <location>
        <begin position="56"/>
        <end position="58"/>
    </location>
    <ligand>
        <name>substrate</name>
    </ligand>
</feature>
<comment type="similarity">
    <text evidence="2 7">Belongs to the metallo-dependent hydrolases superfamily. DHOase family. Class I DHOase subfamily.</text>
</comment>
<dbReference type="UniPathway" id="UPA00070">
    <property type="reaction ID" value="UER00117"/>
</dbReference>
<dbReference type="NCBIfam" id="TIGR00857">
    <property type="entry name" value="pyrC_multi"/>
    <property type="match status" value="1"/>
</dbReference>
<evidence type="ECO:0000256" key="3">
    <source>
        <dbReference type="ARBA" id="ARBA00022723"/>
    </source>
</evidence>
<dbReference type="Gene3D" id="2.30.40.10">
    <property type="entry name" value="Urease, subunit C, domain 1"/>
    <property type="match status" value="1"/>
</dbReference>
<feature type="binding site" evidence="7">
    <location>
        <position position="173"/>
    </location>
    <ligand>
        <name>Zn(2+)</name>
        <dbReference type="ChEBI" id="CHEBI:29105"/>
        <label>2</label>
    </ligand>
</feature>
<dbReference type="EMBL" id="JAAXPN010000005">
    <property type="protein sequence ID" value="NKZ24281.1"/>
    <property type="molecule type" value="Genomic_DNA"/>
</dbReference>
<accession>A0A7X6N1T6</accession>
<feature type="binding site" evidence="7">
    <location>
        <position position="272"/>
    </location>
    <ligand>
        <name>substrate</name>
    </ligand>
</feature>
<dbReference type="PROSITE" id="PS00482">
    <property type="entry name" value="DIHYDROOROTASE_1"/>
    <property type="match status" value="1"/>
</dbReference>
<gene>
    <name evidence="7" type="primary">pyrC</name>
    <name evidence="9" type="ORF">HF964_05630</name>
</gene>
<dbReference type="InterPro" id="IPR002195">
    <property type="entry name" value="Dihydroorotase_CS"/>
</dbReference>
<feature type="binding site" evidence="7">
    <location>
        <position position="54"/>
    </location>
    <ligand>
        <name>Zn(2+)</name>
        <dbReference type="ChEBI" id="CHEBI:29105"/>
        <label>1</label>
    </ligand>
</feature>
<feature type="binding site" evidence="7">
    <location>
        <position position="299"/>
    </location>
    <ligand>
        <name>Zn(2+)</name>
        <dbReference type="ChEBI" id="CHEBI:29105"/>
        <label>1</label>
    </ligand>
</feature>
<feature type="binding site" evidence="7">
    <location>
        <position position="226"/>
    </location>
    <ligand>
        <name>Zn(2+)</name>
        <dbReference type="ChEBI" id="CHEBI:29105"/>
        <label>2</label>
    </ligand>
</feature>
<evidence type="ECO:0000256" key="4">
    <source>
        <dbReference type="ARBA" id="ARBA00022801"/>
    </source>
</evidence>
<dbReference type="SUPFAM" id="SSF51338">
    <property type="entry name" value="Composite domain of metallo-dependent hydrolases"/>
    <property type="match status" value="1"/>
</dbReference>
<dbReference type="Gene3D" id="3.20.20.140">
    <property type="entry name" value="Metal-dependent hydrolases"/>
    <property type="match status" value="1"/>
</dbReference>
<dbReference type="PANTHER" id="PTHR43668:SF2">
    <property type="entry name" value="ALLANTOINASE"/>
    <property type="match status" value="1"/>
</dbReference>
<evidence type="ECO:0000256" key="2">
    <source>
        <dbReference type="ARBA" id="ARBA00010286"/>
    </source>
</evidence>
<evidence type="ECO:0000313" key="9">
    <source>
        <dbReference type="EMBL" id="NKZ24281.1"/>
    </source>
</evidence>
<organism evidence="9 10">
    <name type="scientific">Periweissella fabalis</name>
    <dbReference type="NCBI Taxonomy" id="1070421"/>
    <lineage>
        <taxon>Bacteria</taxon>
        <taxon>Bacillati</taxon>
        <taxon>Bacillota</taxon>
        <taxon>Bacilli</taxon>
        <taxon>Lactobacillales</taxon>
        <taxon>Lactobacillaceae</taxon>
        <taxon>Periweissella</taxon>
    </lineage>
</organism>
<evidence type="ECO:0000256" key="6">
    <source>
        <dbReference type="ARBA" id="ARBA00022975"/>
    </source>
</evidence>
<comment type="function">
    <text evidence="1 7">Catalyzes the reversible cyclization of carbamoyl aspartate to dihydroorotate.</text>
</comment>
<dbReference type="HAMAP" id="MF_00220_B">
    <property type="entry name" value="PyrC_classI_B"/>
    <property type="match status" value="1"/>
</dbReference>
<feature type="binding site" evidence="7">
    <location>
        <position position="56"/>
    </location>
    <ligand>
        <name>Zn(2+)</name>
        <dbReference type="ChEBI" id="CHEBI:29105"/>
        <label>1</label>
    </ligand>
</feature>
<dbReference type="InterPro" id="IPR050138">
    <property type="entry name" value="DHOase/Allantoinase_Hydrolase"/>
</dbReference>
<protein>
    <recommendedName>
        <fullName evidence="7">Dihydroorotase</fullName>
        <shortName evidence="7">DHOase</shortName>
        <ecNumber evidence="7">3.5.2.3</ecNumber>
    </recommendedName>
</protein>
<dbReference type="InterPro" id="IPR004722">
    <property type="entry name" value="DHOase"/>
</dbReference>
<keyword evidence="6 7" id="KW-0665">Pyrimidine biosynthesis</keyword>
<dbReference type="AlphaFoldDB" id="A0A7X6N1T6"/>
<dbReference type="CDD" id="cd01317">
    <property type="entry name" value="DHOase_IIa"/>
    <property type="match status" value="1"/>
</dbReference>
<sequence length="418" mass="44962">MQRLIKNGRINGQIQDILIEDGRVTAIATNIQASTSEVFDAQGKDALPGLIDVHVHFREPGFEYKETIASGSKASAHGGFTSVIAMPNLNPVPDTADKFAAQIKRNAENSVIKTYQFAPISGGLIDDHVTNMAEIAQHHPAGFTNDGHGVQTSMTMLEAMRQAKNLDLPIVAHIEDDSLVNGGAMNAGAVADRLGLPGMESLSESTQLARDLVMVKQTGVHYHVAHISTKESVEMVRQAKREGLHVTAEVSPHHVLLDETMVEFDNPFMKMNPPLRATTDRLACIAGLMDGTIDMVATDHAPHSVEEKSGSMKTAAFGIVGIETSLALMYTHFVKSGLVNLATLLDWMAVKPAQAFNLAAGKLAVGTAADLTIVDFDEEYEIKASDFISKGTNSPFLGEKVFGQVLATFVDGQIVYSK</sequence>
<feature type="active site" evidence="7">
    <location>
        <position position="299"/>
    </location>
</feature>
<feature type="binding site" evidence="7">
    <location>
        <position position="146"/>
    </location>
    <ligand>
        <name>Zn(2+)</name>
        <dbReference type="ChEBI" id="CHEBI:29105"/>
        <label>1</label>
    </ligand>
</feature>
<evidence type="ECO:0000256" key="1">
    <source>
        <dbReference type="ARBA" id="ARBA00002368"/>
    </source>
</evidence>
<dbReference type="Proteomes" id="UP000549765">
    <property type="component" value="Unassembled WGS sequence"/>
</dbReference>
<feature type="domain" description="Dihydroorotase catalytic" evidence="8">
    <location>
        <begin position="45"/>
        <end position="232"/>
    </location>
</feature>
<dbReference type="RefSeq" id="WP_168722079.1">
    <property type="nucleotide sequence ID" value="NZ_JAAXPN010000005.1"/>
</dbReference>
<evidence type="ECO:0000256" key="5">
    <source>
        <dbReference type="ARBA" id="ARBA00022833"/>
    </source>
</evidence>
<feature type="binding site" evidence="7">
    <location>
        <begin position="317"/>
        <end position="318"/>
    </location>
    <ligand>
        <name>substrate</name>
    </ligand>
</feature>
<dbReference type="PROSITE" id="PS00483">
    <property type="entry name" value="DIHYDROOROTASE_2"/>
    <property type="match status" value="1"/>
</dbReference>
<name>A0A7X6N1T6_9LACO</name>
<evidence type="ECO:0000259" key="8">
    <source>
        <dbReference type="Pfam" id="PF12890"/>
    </source>
</evidence>
<comment type="catalytic activity">
    <reaction evidence="7">
        <text>(S)-dihydroorotate + H2O = N-carbamoyl-L-aspartate + H(+)</text>
        <dbReference type="Rhea" id="RHEA:24296"/>
        <dbReference type="ChEBI" id="CHEBI:15377"/>
        <dbReference type="ChEBI" id="CHEBI:15378"/>
        <dbReference type="ChEBI" id="CHEBI:30864"/>
        <dbReference type="ChEBI" id="CHEBI:32814"/>
        <dbReference type="EC" id="3.5.2.3"/>
    </reaction>
</comment>
<dbReference type="EC" id="3.5.2.3" evidence="7"/>
<feature type="binding site" evidence="7">
    <location>
        <position position="88"/>
    </location>
    <ligand>
        <name>substrate</name>
    </ligand>
</feature>
<keyword evidence="3 7" id="KW-0479">Metal-binding</keyword>
<dbReference type="GO" id="GO:0044205">
    <property type="term" value="P:'de novo' UMP biosynthetic process"/>
    <property type="evidence" value="ECO:0007669"/>
    <property type="project" value="UniProtKB-UniRule"/>
</dbReference>
<keyword evidence="10" id="KW-1185">Reference proteome</keyword>
<dbReference type="GO" id="GO:0004038">
    <property type="term" value="F:allantoinase activity"/>
    <property type="evidence" value="ECO:0007669"/>
    <property type="project" value="TreeGrafter"/>
</dbReference>
<evidence type="ECO:0000313" key="10">
    <source>
        <dbReference type="Proteomes" id="UP000549765"/>
    </source>
</evidence>
<proteinExistence type="inferred from homology"/>
<dbReference type="InterPro" id="IPR011059">
    <property type="entry name" value="Metal-dep_hydrolase_composite"/>
</dbReference>
<dbReference type="PANTHER" id="PTHR43668">
    <property type="entry name" value="ALLANTOINASE"/>
    <property type="match status" value="1"/>
</dbReference>
<dbReference type="GO" id="GO:0006145">
    <property type="term" value="P:purine nucleobase catabolic process"/>
    <property type="evidence" value="ECO:0007669"/>
    <property type="project" value="TreeGrafter"/>
</dbReference>
<comment type="pathway">
    <text evidence="7">Pyrimidine metabolism; UMP biosynthesis via de novo pathway; (S)-dihydroorotate from bicarbonate: step 3/3.</text>
</comment>
<reference evidence="9 10" key="1">
    <citation type="submission" date="2020-04" db="EMBL/GenBank/DDBJ databases">
        <title>MicrobeNet Type strains.</title>
        <authorList>
            <person name="Nicholson A.C."/>
        </authorList>
    </citation>
    <scope>NUCLEOTIDE SEQUENCE [LARGE SCALE GENOMIC DNA]</scope>
    <source>
        <strain evidence="9 10">CCUG 61472</strain>
    </source>
</reference>
<dbReference type="InterPro" id="IPR024403">
    <property type="entry name" value="DHOase_cat"/>
</dbReference>
<dbReference type="GO" id="GO:0008270">
    <property type="term" value="F:zinc ion binding"/>
    <property type="evidence" value="ECO:0007669"/>
    <property type="project" value="UniProtKB-UniRule"/>
</dbReference>
<dbReference type="SUPFAM" id="SSF51556">
    <property type="entry name" value="Metallo-dependent hydrolases"/>
    <property type="match status" value="1"/>
</dbReference>
<dbReference type="Pfam" id="PF12890">
    <property type="entry name" value="DHOase"/>
    <property type="match status" value="1"/>
</dbReference>
<comment type="cofactor">
    <cofactor evidence="7">
        <name>Zn(2+)</name>
        <dbReference type="ChEBI" id="CHEBI:29105"/>
    </cofactor>
    <text evidence="7">Binds 2 Zn(2+) ions per subunit.</text>
</comment>